<dbReference type="Proteomes" id="UP001062846">
    <property type="component" value="Chromosome 6"/>
</dbReference>
<organism evidence="1 2">
    <name type="scientific">Rhododendron molle</name>
    <name type="common">Chinese azalea</name>
    <name type="synonym">Azalea mollis</name>
    <dbReference type="NCBI Taxonomy" id="49168"/>
    <lineage>
        <taxon>Eukaryota</taxon>
        <taxon>Viridiplantae</taxon>
        <taxon>Streptophyta</taxon>
        <taxon>Embryophyta</taxon>
        <taxon>Tracheophyta</taxon>
        <taxon>Spermatophyta</taxon>
        <taxon>Magnoliopsida</taxon>
        <taxon>eudicotyledons</taxon>
        <taxon>Gunneridae</taxon>
        <taxon>Pentapetalae</taxon>
        <taxon>asterids</taxon>
        <taxon>Ericales</taxon>
        <taxon>Ericaceae</taxon>
        <taxon>Ericoideae</taxon>
        <taxon>Rhodoreae</taxon>
        <taxon>Rhododendron</taxon>
    </lineage>
</organism>
<comment type="caution">
    <text evidence="1">The sequence shown here is derived from an EMBL/GenBank/DDBJ whole genome shotgun (WGS) entry which is preliminary data.</text>
</comment>
<keyword evidence="2" id="KW-1185">Reference proteome</keyword>
<name>A0ACC0NBY6_RHOML</name>
<sequence length="53" mass="5943">MISHSTVRLLLCSYASNERYIFGPSPRNLLQTKTGLCIHKALELSKLRQVPTG</sequence>
<reference evidence="1" key="1">
    <citation type="submission" date="2022-02" db="EMBL/GenBank/DDBJ databases">
        <title>Plant Genome Project.</title>
        <authorList>
            <person name="Zhang R.-G."/>
        </authorList>
    </citation>
    <scope>NUCLEOTIDE SEQUENCE</scope>
    <source>
        <strain evidence="1">AT1</strain>
    </source>
</reference>
<dbReference type="EMBL" id="CM046393">
    <property type="protein sequence ID" value="KAI8550790.1"/>
    <property type="molecule type" value="Genomic_DNA"/>
</dbReference>
<evidence type="ECO:0000313" key="1">
    <source>
        <dbReference type="EMBL" id="KAI8550790.1"/>
    </source>
</evidence>
<accession>A0ACC0NBY6</accession>
<proteinExistence type="predicted"/>
<protein>
    <submittedName>
        <fullName evidence="1">Uncharacterized protein</fullName>
    </submittedName>
</protein>
<evidence type="ECO:0000313" key="2">
    <source>
        <dbReference type="Proteomes" id="UP001062846"/>
    </source>
</evidence>
<gene>
    <name evidence="1" type="ORF">RHMOL_Rhmol06G0134600</name>
</gene>